<dbReference type="GO" id="GO:0003677">
    <property type="term" value="F:DNA binding"/>
    <property type="evidence" value="ECO:0007669"/>
    <property type="project" value="InterPro"/>
</dbReference>
<dbReference type="InterPro" id="IPR010982">
    <property type="entry name" value="Lambda_DNA-bd_dom_sf"/>
</dbReference>
<dbReference type="InterPro" id="IPR001387">
    <property type="entry name" value="Cro/C1-type_HTH"/>
</dbReference>
<dbReference type="Proteomes" id="UP001139157">
    <property type="component" value="Unassembled WGS sequence"/>
</dbReference>
<accession>A0A9X2E8Q3</accession>
<organism evidence="2 3">
    <name type="scientific">Nocardia pulmonis</name>
    <dbReference type="NCBI Taxonomy" id="2951408"/>
    <lineage>
        <taxon>Bacteria</taxon>
        <taxon>Bacillati</taxon>
        <taxon>Actinomycetota</taxon>
        <taxon>Actinomycetes</taxon>
        <taxon>Mycobacteriales</taxon>
        <taxon>Nocardiaceae</taxon>
        <taxon>Nocardia</taxon>
    </lineage>
</organism>
<feature type="domain" description="HTH cro/C1-type" evidence="1">
    <location>
        <begin position="9"/>
        <end position="64"/>
    </location>
</feature>
<dbReference type="AlphaFoldDB" id="A0A9X2E8Q3"/>
<evidence type="ECO:0000259" key="1">
    <source>
        <dbReference type="PROSITE" id="PS50943"/>
    </source>
</evidence>
<dbReference type="SMART" id="SM00530">
    <property type="entry name" value="HTH_XRE"/>
    <property type="match status" value="1"/>
</dbReference>
<gene>
    <name evidence="2" type="ORF">NDR86_15755</name>
</gene>
<protein>
    <submittedName>
        <fullName evidence="2">Helix-turn-helix domain-containing protein</fullName>
    </submittedName>
</protein>
<dbReference type="Pfam" id="PF13560">
    <property type="entry name" value="HTH_31"/>
    <property type="match status" value="1"/>
</dbReference>
<dbReference type="SUPFAM" id="SSF47413">
    <property type="entry name" value="lambda repressor-like DNA-binding domains"/>
    <property type="match status" value="1"/>
</dbReference>
<dbReference type="RefSeq" id="WP_251912843.1">
    <property type="nucleotide sequence ID" value="NZ_JAMRXG010000006.1"/>
</dbReference>
<dbReference type="PROSITE" id="PS50943">
    <property type="entry name" value="HTH_CROC1"/>
    <property type="match status" value="1"/>
</dbReference>
<name>A0A9X2E8Q3_9NOCA</name>
<evidence type="ECO:0000313" key="3">
    <source>
        <dbReference type="Proteomes" id="UP001139157"/>
    </source>
</evidence>
<comment type="caution">
    <text evidence="2">The sequence shown here is derived from an EMBL/GenBank/DDBJ whole genome shotgun (WGS) entry which is preliminary data.</text>
</comment>
<dbReference type="EMBL" id="JAMRXG010000006">
    <property type="protein sequence ID" value="MCM6774930.1"/>
    <property type="molecule type" value="Genomic_DNA"/>
</dbReference>
<dbReference type="Gene3D" id="1.10.260.40">
    <property type="entry name" value="lambda repressor-like DNA-binding domains"/>
    <property type="match status" value="1"/>
</dbReference>
<dbReference type="CDD" id="cd00093">
    <property type="entry name" value="HTH_XRE"/>
    <property type="match status" value="1"/>
</dbReference>
<sequence>MQVRDPAVLRRWRKQRRYTQRELGMLVKRSHTTIHALETGKLRTLSEDLAISLASRLEVPWEDLFVERGAFGVSELSTAVQIA</sequence>
<evidence type="ECO:0000313" key="2">
    <source>
        <dbReference type="EMBL" id="MCM6774930.1"/>
    </source>
</evidence>
<reference evidence="2" key="1">
    <citation type="submission" date="2022-06" db="EMBL/GenBank/DDBJ databases">
        <title>Novel species in genus nocardia.</title>
        <authorList>
            <person name="Li F."/>
        </authorList>
    </citation>
    <scope>NUCLEOTIDE SEQUENCE</scope>
    <source>
        <strain evidence="2">CDC141</strain>
    </source>
</reference>
<proteinExistence type="predicted"/>
<keyword evidence="3" id="KW-1185">Reference proteome</keyword>